<feature type="region of interest" description="Disordered" evidence="1">
    <location>
        <begin position="1"/>
        <end position="108"/>
    </location>
</feature>
<proteinExistence type="predicted"/>
<reference evidence="2 3" key="1">
    <citation type="submission" date="2020-02" db="EMBL/GenBank/DDBJ databases">
        <title>The whole genome sequence of CPCC 205119.</title>
        <authorList>
            <person name="Jiang Z."/>
        </authorList>
    </citation>
    <scope>NUCLEOTIDE SEQUENCE [LARGE SCALE GENOMIC DNA]</scope>
    <source>
        <strain evidence="2 3">CPCC 205119</strain>
    </source>
</reference>
<evidence type="ECO:0000256" key="1">
    <source>
        <dbReference type="SAM" id="MobiDB-lite"/>
    </source>
</evidence>
<organism evidence="2 3">
    <name type="scientific">Goekera deserti</name>
    <dbReference type="NCBI Taxonomy" id="2497753"/>
    <lineage>
        <taxon>Bacteria</taxon>
        <taxon>Bacillati</taxon>
        <taxon>Actinomycetota</taxon>
        <taxon>Actinomycetes</taxon>
        <taxon>Geodermatophilales</taxon>
        <taxon>Geodermatophilaceae</taxon>
        <taxon>Goekera</taxon>
    </lineage>
</organism>
<gene>
    <name evidence="2" type="ORF">G1H19_16140</name>
</gene>
<keyword evidence="3" id="KW-1185">Reference proteome</keyword>
<feature type="region of interest" description="Disordered" evidence="1">
    <location>
        <begin position="649"/>
        <end position="681"/>
    </location>
</feature>
<dbReference type="AlphaFoldDB" id="A0A7K3WGA0"/>
<dbReference type="RefSeq" id="WP_152727422.1">
    <property type="nucleotide sequence ID" value="NZ_JAABOZ010000001.1"/>
</dbReference>
<dbReference type="Proteomes" id="UP000470470">
    <property type="component" value="Unassembled WGS sequence"/>
</dbReference>
<feature type="compositionally biased region" description="Low complexity" evidence="1">
    <location>
        <begin position="669"/>
        <end position="681"/>
    </location>
</feature>
<accession>A0A7K3WGA0</accession>
<evidence type="ECO:0000313" key="2">
    <source>
        <dbReference type="EMBL" id="NEL55518.1"/>
    </source>
</evidence>
<feature type="compositionally biased region" description="Basic and acidic residues" evidence="1">
    <location>
        <begin position="66"/>
        <end position="91"/>
    </location>
</feature>
<feature type="compositionally biased region" description="Low complexity" evidence="1">
    <location>
        <begin position="649"/>
        <end position="662"/>
    </location>
</feature>
<feature type="compositionally biased region" description="Basic and acidic residues" evidence="1">
    <location>
        <begin position="29"/>
        <end position="50"/>
    </location>
</feature>
<evidence type="ECO:0000313" key="3">
    <source>
        <dbReference type="Proteomes" id="UP000470470"/>
    </source>
</evidence>
<sequence length="873" mass="91078">MGDAGHVQLSSTETVSVPARTVHGSALRAVDHPGTRAGDPRRPAAGRADDSTTSAGPVQPLRVASVRRDTAPRDTAPRDTAPRDTAPRDTDATPPAARPGTSLALRLPEEFLTSTTPESFERVRRALALVPAIAELARPSERGPWSFLLDPTIDVVAAWDAAVAVDDAISGLTPHRGITGIVRKARTTGDLGALAALLSGPRIGLDVLDRTRTAAWADQCGAVAVELAALATASRIALADATPAVLDLPLADLHAMSQPAPGVSWLRRRRRLTTVRTQLLPALQPGTRVPLRDLPALTGRLLQFQGEARAVAARVAAVPGVSLPAGWNPLTPSGRQLVDGQLGWLRRMGRALEGSSSFSAALRWFLDDGPVLDRPAGAAVARLRDALAALTQVTGSTPERMTAWCTDDGIVVRWIMTRPERLVDDRARTSLRRRVELLTTLAPLRDAGMQDVHDALLSGALPAATAAHAFDCGLVAAVTSAVHAAEADDQRALAPHRAAAAPELAPVRPLRALPAARPALEAPGESPLKAPPAELPAAATGPVDAVAPVAVATVAATAGTAAAAPLAGTPLSAMPVAATPFAVPPLTLVPPVPSDDDVAAAVQEAAAEDAVEDEWPLADEDETEEPTDVVDEAAPVVAVEAVATVEPVAAPEAPAGEQAPAARTERAARTPAARPAPRAAARSVRLPGALVGEKPFVPWTPDAVGDRALLDRLNDPTAARTVRRVLTAGIKAEGPIHQERLAKLTAHAFGLSRLSETRRQQILSLLLPTVTVHGDFIWPKGLEPSSWIGFRRQNASADRPLEHVPPQEIVNAMAALCRASDGMTRDALFLGTLQVLGYNRRTPVLVAHLDEVLAQGLAAGRLTSAPDGTLSAS</sequence>
<name>A0A7K3WGA0_9ACTN</name>
<protein>
    <submittedName>
        <fullName evidence="2">DUF3320 domain-containing protein</fullName>
    </submittedName>
</protein>
<comment type="caution">
    <text evidence="2">The sequence shown here is derived from an EMBL/GenBank/DDBJ whole genome shotgun (WGS) entry which is preliminary data.</text>
</comment>
<dbReference type="EMBL" id="JAAGWK010000023">
    <property type="protein sequence ID" value="NEL55518.1"/>
    <property type="molecule type" value="Genomic_DNA"/>
</dbReference>